<keyword evidence="4" id="KW-1185">Reference proteome</keyword>
<dbReference type="AlphaFoldDB" id="A0AAW8NV61"/>
<reference evidence="1" key="2">
    <citation type="submission" date="2022-11" db="EMBL/GenBank/DDBJ databases">
        <title>Prophages regulate Shewanella fidelis motility and biofilm formation: implications for gut colonization dynamics in Ciona robusta.</title>
        <authorList>
            <person name="Natarajan O."/>
            <person name="Gibboney S.L."/>
            <person name="Young M.N."/>
            <person name="Lim S.J."/>
            <person name="Pluta N."/>
            <person name="Atkinson C.G.F."/>
            <person name="Leigh B.A."/>
            <person name="Liberti A."/>
            <person name="Kees E."/>
            <person name="Breitbart M."/>
            <person name="Gralnick J."/>
            <person name="Dishaw L.J."/>
        </authorList>
    </citation>
    <scope>NUCLEOTIDE SEQUENCE</scope>
    <source>
        <strain evidence="1">3313</strain>
    </source>
</reference>
<dbReference type="GO" id="GO:0016787">
    <property type="term" value="F:hydrolase activity"/>
    <property type="evidence" value="ECO:0007669"/>
    <property type="project" value="UniProtKB-KW"/>
</dbReference>
<accession>A0AAW8NV61</accession>
<comment type="caution">
    <text evidence="1">The sequence shown here is derived from an EMBL/GenBank/DDBJ whole genome shotgun (WGS) entry which is preliminary data.</text>
</comment>
<protein>
    <submittedName>
        <fullName evidence="1">Alpha/beta hydrolase</fullName>
    </submittedName>
</protein>
<evidence type="ECO:0000313" key="1">
    <source>
        <dbReference type="EMBL" id="MDR8526160.1"/>
    </source>
</evidence>
<keyword evidence="1" id="KW-0378">Hydrolase</keyword>
<dbReference type="SUPFAM" id="SSF53474">
    <property type="entry name" value="alpha/beta-Hydrolases"/>
    <property type="match status" value="1"/>
</dbReference>
<gene>
    <name evidence="1" type="ORF">OS133_21370</name>
    <name evidence="2" type="ORF">OS134_18690</name>
</gene>
<dbReference type="Gene3D" id="3.40.50.1820">
    <property type="entry name" value="alpha/beta hydrolase"/>
    <property type="match status" value="1"/>
</dbReference>
<dbReference type="RefSeq" id="WP_310655965.1">
    <property type="nucleotide sequence ID" value="NZ_JAPMLA010000013.1"/>
</dbReference>
<dbReference type="EMBL" id="JAPMLE010000001">
    <property type="protein sequence ID" value="MDR8526160.1"/>
    <property type="molecule type" value="Genomic_DNA"/>
</dbReference>
<proteinExistence type="predicted"/>
<dbReference type="Proteomes" id="UP001271263">
    <property type="component" value="Unassembled WGS sequence"/>
</dbReference>
<dbReference type="InterPro" id="IPR029058">
    <property type="entry name" value="AB_hydrolase_fold"/>
</dbReference>
<evidence type="ECO:0000313" key="2">
    <source>
        <dbReference type="EMBL" id="MDW4826101.1"/>
    </source>
</evidence>
<evidence type="ECO:0000313" key="4">
    <source>
        <dbReference type="Proteomes" id="UP001271263"/>
    </source>
</evidence>
<reference evidence="2 4" key="1">
    <citation type="journal article" date="2022" name="bioRxiv">
        <title>Prophages regulate Shewanella fidelis 3313 motility and biofilm formation: implications for gut colonization dynamics in Ciona robusta.</title>
        <authorList>
            <person name="Natarajan O."/>
            <person name="Gibboney S.L."/>
            <person name="Young M.N."/>
            <person name="Lim S.J."/>
            <person name="Pluta N."/>
            <person name="Atkinson C.G."/>
            <person name="Leigh B.A."/>
            <person name="Liberti A."/>
            <person name="Kees E.D."/>
            <person name="Breitbart M."/>
            <person name="Gralnick J.A."/>
            <person name="Dishaw L.J."/>
        </authorList>
    </citation>
    <scope>NUCLEOTIDE SEQUENCE [LARGE SCALE GENOMIC DNA]</scope>
    <source>
        <strain evidence="2 4">JG4066</strain>
    </source>
</reference>
<sequence>MDLVFVHGWSVTNTDTYGQLPQVLKRLAEGESELVVHHIHLGRYISFDDEVRLDDIARAFDDARLTVLGNKPFAAITHSTGAPVLRQWLQLFFSGEAINTCPLTHLIMLAPANHGSALAQLGKSRVGRINSFFAGVEPGQRVLDWLELGSTEQLQLNLQWLESFTLGEGPLPFVLTGETIDKKLYDYLNSYTAESGSDGVVRVAAANLNFSYIKLVESRQSCDGFDSQCVVKLKQIQCITPQHDVAFEVINRASHSGKSKGIMASVTTGNAKQKPVVQRILQCLDIRTTAQYQQLSAQMSAANDSGQRKRFRGSMLVVRVSDDLGNPINDFDLILLSGANFVPGNFKKGFMLDRQKNSKNRHVMSFYLDSHKLEKISNGQLGLRVEPRPNSGMCYYRSAEFHSQPQQVATILKPDQTSIIDIVLTRLRDPALFTLVGTEHSGDFKQLNKS</sequence>
<evidence type="ECO:0000313" key="3">
    <source>
        <dbReference type="Proteomes" id="UP001259340"/>
    </source>
</evidence>
<name>A0AAW8NV61_9GAMM</name>
<dbReference type="EMBL" id="JAPMLD010000011">
    <property type="protein sequence ID" value="MDW4826101.1"/>
    <property type="molecule type" value="Genomic_DNA"/>
</dbReference>
<organism evidence="1 3">
    <name type="scientific">Shewanella fidelis</name>
    <dbReference type="NCBI Taxonomy" id="173509"/>
    <lineage>
        <taxon>Bacteria</taxon>
        <taxon>Pseudomonadati</taxon>
        <taxon>Pseudomonadota</taxon>
        <taxon>Gammaproteobacteria</taxon>
        <taxon>Alteromonadales</taxon>
        <taxon>Shewanellaceae</taxon>
        <taxon>Shewanella</taxon>
    </lineage>
</organism>
<dbReference type="Proteomes" id="UP001259340">
    <property type="component" value="Unassembled WGS sequence"/>
</dbReference>